<dbReference type="GO" id="GO:0007586">
    <property type="term" value="P:digestion"/>
    <property type="evidence" value="ECO:0007669"/>
    <property type="project" value="InterPro"/>
</dbReference>
<accession>A0A3Q1IY64</accession>
<evidence type="ECO:0000256" key="5">
    <source>
        <dbReference type="ARBA" id="ARBA00022685"/>
    </source>
</evidence>
<dbReference type="GO" id="GO:0005615">
    <property type="term" value="C:extracellular space"/>
    <property type="evidence" value="ECO:0007669"/>
    <property type="project" value="TreeGrafter"/>
</dbReference>
<protein>
    <recommendedName>
        <fullName evidence="10">Gastrin/cholecystokinin peptide hormone domain-containing protein</fullName>
    </recommendedName>
</protein>
<dbReference type="AlphaFoldDB" id="A0A3Q1IY64"/>
<evidence type="ECO:0000256" key="6">
    <source>
        <dbReference type="ARBA" id="ARBA00022815"/>
    </source>
</evidence>
<dbReference type="PANTHER" id="PTHR10786:SF0">
    <property type="entry name" value="CHOLECYSTOKININ"/>
    <property type="match status" value="1"/>
</dbReference>
<keyword evidence="4" id="KW-0765">Sulfation</keyword>
<keyword evidence="5" id="KW-0165">Cleavage on pair of basic residues</keyword>
<keyword evidence="6" id="KW-0027">Amidation</keyword>
<dbReference type="InterPro" id="IPR001651">
    <property type="entry name" value="Gastrin/CCK"/>
</dbReference>
<feature type="region of interest" description="Disordered" evidence="8">
    <location>
        <begin position="54"/>
        <end position="74"/>
    </location>
</feature>
<dbReference type="Proteomes" id="UP000265040">
    <property type="component" value="Chromosome 11"/>
</dbReference>
<evidence type="ECO:0000313" key="11">
    <source>
        <dbReference type="Ensembl" id="ENSATEP00000008526.2"/>
    </source>
</evidence>
<keyword evidence="3" id="KW-0964">Secreted</keyword>
<evidence type="ECO:0000256" key="4">
    <source>
        <dbReference type="ARBA" id="ARBA00022641"/>
    </source>
</evidence>
<dbReference type="GeneID" id="113154738"/>
<dbReference type="SMART" id="SM00029">
    <property type="entry name" value="GASTRIN"/>
    <property type="match status" value="1"/>
</dbReference>
<evidence type="ECO:0000313" key="12">
    <source>
        <dbReference type="Proteomes" id="UP000265040"/>
    </source>
</evidence>
<reference evidence="11" key="1">
    <citation type="submission" date="2021-04" db="EMBL/GenBank/DDBJ databases">
        <authorList>
            <consortium name="Wellcome Sanger Institute Data Sharing"/>
        </authorList>
    </citation>
    <scope>NUCLEOTIDE SEQUENCE [LARGE SCALE GENOMIC DNA]</scope>
</reference>
<reference evidence="11" key="2">
    <citation type="submission" date="2025-08" db="UniProtKB">
        <authorList>
            <consortium name="Ensembl"/>
        </authorList>
    </citation>
    <scope>IDENTIFICATION</scope>
</reference>
<evidence type="ECO:0000256" key="9">
    <source>
        <dbReference type="SAM" id="SignalP"/>
    </source>
</evidence>
<evidence type="ECO:0000256" key="8">
    <source>
        <dbReference type="SAM" id="MobiDB-lite"/>
    </source>
</evidence>
<dbReference type="FunCoup" id="A0A3Q1IY64">
    <property type="interactions" value="1091"/>
</dbReference>
<keyword evidence="9" id="KW-0732">Signal</keyword>
<feature type="domain" description="Gastrin/cholecystokinin peptide hormone" evidence="10">
    <location>
        <begin position="4"/>
        <end position="138"/>
    </location>
</feature>
<dbReference type="OrthoDB" id="9862982at2759"/>
<sequence>MTAGLCVCVVLVVLCTSCLGLPFSSQHLHEGQRSLSAPSEALLETDIHSLGEPHLRQSRSASQLKALPVADEDPDSRANLSELLARLISSRKGSVRRNSTANSSRASGLSANHRIADRDYLGWMDFGRRSAEEYEYSS</sequence>
<organism evidence="11 12">
    <name type="scientific">Anabas testudineus</name>
    <name type="common">Climbing perch</name>
    <name type="synonym">Anthias testudineus</name>
    <dbReference type="NCBI Taxonomy" id="64144"/>
    <lineage>
        <taxon>Eukaryota</taxon>
        <taxon>Metazoa</taxon>
        <taxon>Chordata</taxon>
        <taxon>Craniata</taxon>
        <taxon>Vertebrata</taxon>
        <taxon>Euteleostomi</taxon>
        <taxon>Actinopterygii</taxon>
        <taxon>Neopterygii</taxon>
        <taxon>Teleostei</taxon>
        <taxon>Neoteleostei</taxon>
        <taxon>Acanthomorphata</taxon>
        <taxon>Anabantaria</taxon>
        <taxon>Anabantiformes</taxon>
        <taxon>Anabantoidei</taxon>
        <taxon>Anabantidae</taxon>
        <taxon>Anabas</taxon>
    </lineage>
</organism>
<proteinExistence type="inferred from homology"/>
<reference evidence="11" key="3">
    <citation type="submission" date="2025-09" db="UniProtKB">
        <authorList>
            <consortium name="Ensembl"/>
        </authorList>
    </citation>
    <scope>IDENTIFICATION</scope>
</reference>
<feature type="signal peptide" evidence="9">
    <location>
        <begin position="1"/>
        <end position="20"/>
    </location>
</feature>
<dbReference type="Ensembl" id="ENSATET00000008676.3">
    <property type="protein sequence ID" value="ENSATEP00000008526.2"/>
    <property type="gene ID" value="ENSATEG00000005988.3"/>
</dbReference>
<dbReference type="InterPro" id="IPR015499">
    <property type="entry name" value="CCK-like"/>
</dbReference>
<dbReference type="GO" id="GO:0030424">
    <property type="term" value="C:axon"/>
    <property type="evidence" value="ECO:0007669"/>
    <property type="project" value="TreeGrafter"/>
</dbReference>
<name>A0A3Q1IY64_ANATE</name>
<evidence type="ECO:0000256" key="2">
    <source>
        <dbReference type="ARBA" id="ARBA00006273"/>
    </source>
</evidence>
<dbReference type="STRING" id="64144.ENSATEP00000008526"/>
<evidence type="ECO:0000256" key="7">
    <source>
        <dbReference type="RuleBase" id="RU004362"/>
    </source>
</evidence>
<dbReference type="Pfam" id="PF00918">
    <property type="entry name" value="Gastrin"/>
    <property type="match status" value="1"/>
</dbReference>
<dbReference type="GeneTree" id="ENSGT00390000003571"/>
<dbReference type="InParanoid" id="A0A3Q1IY64"/>
<feature type="chain" id="PRO_5030080120" description="Gastrin/cholecystokinin peptide hormone domain-containing protein" evidence="9">
    <location>
        <begin position="21"/>
        <end position="138"/>
    </location>
</feature>
<keyword evidence="12" id="KW-1185">Reference proteome</keyword>
<evidence type="ECO:0000259" key="10">
    <source>
        <dbReference type="Pfam" id="PF00918"/>
    </source>
</evidence>
<dbReference type="CTD" id="100000095"/>
<dbReference type="RefSeq" id="XP_026204879.1">
    <property type="nucleotide sequence ID" value="XM_026349094.1"/>
</dbReference>
<dbReference type="GO" id="GO:0005184">
    <property type="term" value="F:neuropeptide hormone activity"/>
    <property type="evidence" value="ECO:0007669"/>
    <property type="project" value="InterPro"/>
</dbReference>
<dbReference type="PANTHER" id="PTHR10786">
    <property type="entry name" value="CHOLECYSTOKININ"/>
    <property type="match status" value="1"/>
</dbReference>
<comment type="similarity">
    <text evidence="2 7">Belongs to the gastrin/cholecystokinin family.</text>
</comment>
<evidence type="ECO:0000256" key="3">
    <source>
        <dbReference type="ARBA" id="ARBA00022525"/>
    </source>
</evidence>
<comment type="subcellular location">
    <subcellularLocation>
        <location evidence="1 7">Secreted</location>
    </subcellularLocation>
</comment>
<evidence type="ECO:0000256" key="1">
    <source>
        <dbReference type="ARBA" id="ARBA00004613"/>
    </source>
</evidence>
<dbReference type="PROSITE" id="PS00259">
    <property type="entry name" value="GASTRIN"/>
    <property type="match status" value="1"/>
</dbReference>
<dbReference type="InterPro" id="IPR013152">
    <property type="entry name" value="Gastrin/cholecystokinin_CS"/>
</dbReference>